<dbReference type="OrthoDB" id="6399678at2"/>
<dbReference type="RefSeq" id="WP_102521466.1">
    <property type="nucleotide sequence ID" value="NZ_LT960611.1"/>
</dbReference>
<feature type="region of interest" description="Disordered" evidence="1">
    <location>
        <begin position="161"/>
        <end position="225"/>
    </location>
</feature>
<dbReference type="InterPro" id="IPR021735">
    <property type="entry name" value="DUF3306"/>
</dbReference>
<proteinExistence type="predicted"/>
<feature type="compositionally biased region" description="Acidic residues" evidence="1">
    <location>
        <begin position="176"/>
        <end position="185"/>
    </location>
</feature>
<keyword evidence="3" id="KW-1185">Reference proteome</keyword>
<evidence type="ECO:0000256" key="1">
    <source>
        <dbReference type="SAM" id="MobiDB-lite"/>
    </source>
</evidence>
<gene>
    <name evidence="2" type="ORF">VTAP4600_A0682</name>
</gene>
<reference evidence="2 3" key="1">
    <citation type="submission" date="2017-10" db="EMBL/GenBank/DDBJ databases">
        <authorList>
            <person name="Banno H."/>
            <person name="Chua N.-H."/>
        </authorList>
    </citation>
    <scope>NUCLEOTIDE SEQUENCE [LARGE SCALE GENOMIC DNA]</scope>
    <source>
        <strain evidence="2">Vibrio tapetis CECT4600</strain>
    </source>
</reference>
<evidence type="ECO:0000313" key="3">
    <source>
        <dbReference type="Proteomes" id="UP000235828"/>
    </source>
</evidence>
<feature type="compositionally biased region" description="Basic and acidic residues" evidence="1">
    <location>
        <begin position="186"/>
        <end position="201"/>
    </location>
</feature>
<dbReference type="Pfam" id="PF11748">
    <property type="entry name" value="DUF3306"/>
    <property type="match status" value="1"/>
</dbReference>
<dbReference type="AlphaFoldDB" id="A0A2N8Z9S2"/>
<accession>A0A2N8Z9S2</accession>
<dbReference type="Proteomes" id="UP000235828">
    <property type="component" value="Chromosome A"/>
</dbReference>
<evidence type="ECO:0008006" key="4">
    <source>
        <dbReference type="Google" id="ProtNLM"/>
    </source>
</evidence>
<feature type="compositionally biased region" description="Polar residues" evidence="1">
    <location>
        <begin position="204"/>
        <end position="218"/>
    </location>
</feature>
<protein>
    <recommendedName>
        <fullName evidence="4">DUF3306 domain-containing protein</fullName>
    </recommendedName>
</protein>
<sequence length="225" mass="24977">MANNFFKRWSDNKLAKQEENQKLDNVDVEQVTERTIDPVAVGQNAKHAEPRSFEANSLVEEETQELEFLPEIAAGSDHIESLSVANILADGIKGSVKKQALRKLFLSGEFAEVDRLNDYDHDYKAVKSLSTDAASQLRNWLNDSVENDAGHTDVTVDETNQSQDEALQGCDHQDPDQPEQNDGIEEDKAAHDQEGSKRELAAAETTQNFEANNENHSVNLGVGDK</sequence>
<evidence type="ECO:0000313" key="2">
    <source>
        <dbReference type="EMBL" id="SON48661.1"/>
    </source>
</evidence>
<dbReference type="KEGG" id="vta:A0682"/>
<dbReference type="EMBL" id="LT960611">
    <property type="protein sequence ID" value="SON48661.1"/>
    <property type="molecule type" value="Genomic_DNA"/>
</dbReference>
<name>A0A2N8Z9S2_9VIBR</name>
<organism evidence="2 3">
    <name type="scientific">Vibrio tapetis subsp. tapetis</name>
    <dbReference type="NCBI Taxonomy" id="1671868"/>
    <lineage>
        <taxon>Bacteria</taxon>
        <taxon>Pseudomonadati</taxon>
        <taxon>Pseudomonadota</taxon>
        <taxon>Gammaproteobacteria</taxon>
        <taxon>Vibrionales</taxon>
        <taxon>Vibrionaceae</taxon>
        <taxon>Vibrio</taxon>
    </lineage>
</organism>